<reference evidence="2 3" key="1">
    <citation type="submission" date="2018-01" db="EMBL/GenBank/DDBJ databases">
        <title>Draft genome sequence of Sphaerisporangium sp. 7K107.</title>
        <authorList>
            <person name="Sahin N."/>
            <person name="Saygin H."/>
            <person name="Ay H."/>
        </authorList>
    </citation>
    <scope>NUCLEOTIDE SEQUENCE [LARGE SCALE GENOMIC DNA]</scope>
    <source>
        <strain evidence="2 3">7K107</strain>
    </source>
</reference>
<dbReference type="PANTHER" id="PTHR43546:SF3">
    <property type="entry name" value="UPF0173 METAL-DEPENDENT HYDROLASE MJ1163"/>
    <property type="match status" value="1"/>
</dbReference>
<dbReference type="PANTHER" id="PTHR43546">
    <property type="entry name" value="UPF0173 METAL-DEPENDENT HYDROLASE MJ1163-RELATED"/>
    <property type="match status" value="1"/>
</dbReference>
<proteinExistence type="predicted"/>
<protein>
    <submittedName>
        <fullName evidence="2">MBL fold metallo-hydrolase</fullName>
    </submittedName>
</protein>
<dbReference type="EMBL" id="POUA01000022">
    <property type="protein sequence ID" value="PZG54110.1"/>
    <property type="molecule type" value="Genomic_DNA"/>
</dbReference>
<organism evidence="2 3">
    <name type="scientific">Spongiactinospora gelatinilytica</name>
    <dbReference type="NCBI Taxonomy" id="2666298"/>
    <lineage>
        <taxon>Bacteria</taxon>
        <taxon>Bacillati</taxon>
        <taxon>Actinomycetota</taxon>
        <taxon>Actinomycetes</taxon>
        <taxon>Streptosporangiales</taxon>
        <taxon>Streptosporangiaceae</taxon>
        <taxon>Spongiactinospora</taxon>
    </lineage>
</organism>
<name>A0A2W2HTV1_9ACTN</name>
<dbReference type="Pfam" id="PF13483">
    <property type="entry name" value="Lactamase_B_3"/>
    <property type="match status" value="1"/>
</dbReference>
<evidence type="ECO:0000313" key="3">
    <source>
        <dbReference type="Proteomes" id="UP000248544"/>
    </source>
</evidence>
<gene>
    <name evidence="2" type="ORF">C1I98_04885</name>
</gene>
<dbReference type="InterPro" id="IPR036866">
    <property type="entry name" value="RibonucZ/Hydroxyglut_hydro"/>
</dbReference>
<comment type="caution">
    <text evidence="2">The sequence shown here is derived from an EMBL/GenBank/DDBJ whole genome shotgun (WGS) entry which is preliminary data.</text>
</comment>
<dbReference type="AlphaFoldDB" id="A0A2W2HTV1"/>
<accession>A0A2W2HTV1</accession>
<sequence length="214" mass="23320">MELTKFTHACVRLEKDGKVLVIDPGAFSEESALEGADAVLITHEHFDHLEPERLRAAAAAEPGLSIWTCDAVARVLTDSGVPAQIQTVRHGDAFEAAGFRVRTFGELHAKNHPDLPQVQNVGFLVEEQVFYAGDALTVPGVDVHTLLVPTGGPWLKLAEMIGYLREVRPERAYSTHDALYSEAGLGLIDNWLAGEGDEQKAEFRRLAIGETVAL</sequence>
<feature type="domain" description="Metallo-beta-lactamase" evidence="1">
    <location>
        <begin position="7"/>
        <end position="176"/>
    </location>
</feature>
<dbReference type="CDD" id="cd06262">
    <property type="entry name" value="metallo-hydrolase-like_MBL-fold"/>
    <property type="match status" value="1"/>
</dbReference>
<dbReference type="Gene3D" id="3.60.15.10">
    <property type="entry name" value="Ribonuclease Z/Hydroxyacylglutathione hydrolase-like"/>
    <property type="match status" value="1"/>
</dbReference>
<dbReference type="InterPro" id="IPR050114">
    <property type="entry name" value="UPF0173_UPF0282_UlaG_hydrolase"/>
</dbReference>
<keyword evidence="3" id="KW-1185">Reference proteome</keyword>
<dbReference type="RefSeq" id="WP_111165864.1">
    <property type="nucleotide sequence ID" value="NZ_POUA01000022.1"/>
</dbReference>
<dbReference type="Proteomes" id="UP000248544">
    <property type="component" value="Unassembled WGS sequence"/>
</dbReference>
<dbReference type="InterPro" id="IPR001279">
    <property type="entry name" value="Metallo-B-lactamas"/>
</dbReference>
<dbReference type="GO" id="GO:0016787">
    <property type="term" value="F:hydrolase activity"/>
    <property type="evidence" value="ECO:0007669"/>
    <property type="project" value="UniProtKB-KW"/>
</dbReference>
<evidence type="ECO:0000259" key="1">
    <source>
        <dbReference type="SMART" id="SM00849"/>
    </source>
</evidence>
<dbReference type="SMART" id="SM00849">
    <property type="entry name" value="Lactamase_B"/>
    <property type="match status" value="1"/>
</dbReference>
<keyword evidence="2" id="KW-0378">Hydrolase</keyword>
<evidence type="ECO:0000313" key="2">
    <source>
        <dbReference type="EMBL" id="PZG54110.1"/>
    </source>
</evidence>
<dbReference type="SUPFAM" id="SSF56281">
    <property type="entry name" value="Metallo-hydrolase/oxidoreductase"/>
    <property type="match status" value="1"/>
</dbReference>